<feature type="transmembrane region" description="Helical" evidence="1">
    <location>
        <begin position="131"/>
        <end position="150"/>
    </location>
</feature>
<feature type="transmembrane region" description="Helical" evidence="1">
    <location>
        <begin position="44"/>
        <end position="62"/>
    </location>
</feature>
<feature type="transmembrane region" description="Helical" evidence="1">
    <location>
        <begin position="102"/>
        <end position="124"/>
    </location>
</feature>
<dbReference type="Proteomes" id="UP000244168">
    <property type="component" value="Unassembled WGS sequence"/>
</dbReference>
<feature type="transmembrane region" description="Helical" evidence="1">
    <location>
        <begin position="403"/>
        <end position="425"/>
    </location>
</feature>
<reference evidence="2 3" key="1">
    <citation type="submission" date="2018-04" db="EMBL/GenBank/DDBJ databases">
        <title>Genomic Encyclopedia of Archaeal and Bacterial Type Strains, Phase II (KMG-II): from individual species to whole genera.</title>
        <authorList>
            <person name="Goeker M."/>
        </authorList>
    </citation>
    <scope>NUCLEOTIDE SEQUENCE [LARGE SCALE GENOMIC DNA]</scope>
    <source>
        <strain evidence="2 3">DSM 26809</strain>
    </source>
</reference>
<gene>
    <name evidence="2" type="ORF">C8P68_101384</name>
</gene>
<dbReference type="AlphaFoldDB" id="A0A2T5JFE3"/>
<dbReference type="InterPro" id="IPR051533">
    <property type="entry name" value="WaaL-like"/>
</dbReference>
<feature type="transmembrane region" description="Helical" evidence="1">
    <location>
        <begin position="326"/>
        <end position="344"/>
    </location>
</feature>
<feature type="transmembrane region" description="Helical" evidence="1">
    <location>
        <begin position="162"/>
        <end position="180"/>
    </location>
</feature>
<keyword evidence="3" id="KW-1185">Reference proteome</keyword>
<feature type="transmembrane region" description="Helical" evidence="1">
    <location>
        <begin position="356"/>
        <end position="382"/>
    </location>
</feature>
<feature type="transmembrane region" description="Helical" evidence="1">
    <location>
        <begin position="74"/>
        <end position="96"/>
    </location>
</feature>
<feature type="transmembrane region" description="Helical" evidence="1">
    <location>
        <begin position="12"/>
        <end position="32"/>
    </location>
</feature>
<proteinExistence type="predicted"/>
<keyword evidence="1" id="KW-0472">Membrane</keyword>
<dbReference type="PANTHER" id="PTHR37422:SF13">
    <property type="entry name" value="LIPOPOLYSACCHARIDE BIOSYNTHESIS PROTEIN PA4999-RELATED"/>
    <property type="match status" value="1"/>
</dbReference>
<comment type="caution">
    <text evidence="2">The sequence shown here is derived from an EMBL/GenBank/DDBJ whole genome shotgun (WGS) entry which is preliminary data.</text>
</comment>
<dbReference type="PANTHER" id="PTHR37422">
    <property type="entry name" value="TEICHURONIC ACID BIOSYNTHESIS PROTEIN TUAE"/>
    <property type="match status" value="1"/>
</dbReference>
<accession>A0A2T5JFE3</accession>
<organism evidence="2 3">
    <name type="scientific">Mucilaginibacter yixingensis</name>
    <dbReference type="NCBI Taxonomy" id="1295612"/>
    <lineage>
        <taxon>Bacteria</taxon>
        <taxon>Pseudomonadati</taxon>
        <taxon>Bacteroidota</taxon>
        <taxon>Sphingobacteriia</taxon>
        <taxon>Sphingobacteriales</taxon>
        <taxon>Sphingobacteriaceae</taxon>
        <taxon>Mucilaginibacter</taxon>
    </lineage>
</organism>
<dbReference type="GO" id="GO:0016874">
    <property type="term" value="F:ligase activity"/>
    <property type="evidence" value="ECO:0007669"/>
    <property type="project" value="UniProtKB-KW"/>
</dbReference>
<evidence type="ECO:0000256" key="1">
    <source>
        <dbReference type="SAM" id="Phobius"/>
    </source>
</evidence>
<feature type="transmembrane region" description="Helical" evidence="1">
    <location>
        <begin position="231"/>
        <end position="251"/>
    </location>
</feature>
<keyword evidence="2" id="KW-0436">Ligase</keyword>
<evidence type="ECO:0000313" key="2">
    <source>
        <dbReference type="EMBL" id="PTR01151.1"/>
    </source>
</evidence>
<keyword evidence="1" id="KW-1133">Transmembrane helix</keyword>
<keyword evidence="1" id="KW-0812">Transmembrane</keyword>
<sequence>MFLTNKLERWRGITKLLFILFMINNFILLFIMNGFESVHHYYDGQLIASLVNGLIAVAFILTIKLSKIKLDISLSYKVLFVFLSVILLVFNCLITSSLNQNWLFFLNIVLQLINLTFFLSANALSCFSNRFFIHTAIGYWLLLVILIITYQKSDWVKYSFDNVVILSNYLTFIAACVFSLNYSDKYLPKWVVLLLWGINVLLCISVGARASIVALIFMPAAMFLATEKRKTVKLSVAFISLCGLICIVSLFKTNSSLGRLFILKNTGNIIRQHALKGVGLNRFPGFYNLEQAAYFRSGQGTYTQKYLADTVYTSNNEFLQLTAETGVIAMIISVFFFTIAYQEIRTNNNGISTSRLIWYIAVLVLSLSSYPLRNFMFGNALLTFWVLEHNPRKITLKAVTSGVYVYATAVLLVALLSVQLAQLAVRSEWKRVDDNEEIGDDIFRKYNAIYSKIYYDETFLLQYFHLAKLDSDEGKPGELINKLISNKYSITYLIYRAEVEASHKLNREAINTLHDAINISPYKFIPRYALVKLLISNHDLPAAQKEAQIVLNLPVKVPSARVDTIKDHCRRILNSRLSP</sequence>
<name>A0A2T5JFE3_9SPHI</name>
<dbReference type="EMBL" id="QAOQ01000001">
    <property type="protein sequence ID" value="PTR01151.1"/>
    <property type="molecule type" value="Genomic_DNA"/>
</dbReference>
<feature type="transmembrane region" description="Helical" evidence="1">
    <location>
        <begin position="192"/>
        <end position="225"/>
    </location>
</feature>
<protein>
    <submittedName>
        <fullName evidence="2">O-antigen ligase</fullName>
    </submittedName>
</protein>
<evidence type="ECO:0000313" key="3">
    <source>
        <dbReference type="Proteomes" id="UP000244168"/>
    </source>
</evidence>